<feature type="transmembrane region" description="Helical" evidence="11">
    <location>
        <begin position="275"/>
        <end position="299"/>
    </location>
</feature>
<dbReference type="PIRSF" id="PIRSF003097">
    <property type="entry name" value="FtsX"/>
    <property type="match status" value="1"/>
</dbReference>
<accession>A0A5R8QIP0</accession>
<keyword evidence="8 10" id="KW-0472">Membrane</keyword>
<dbReference type="GO" id="GO:0005886">
    <property type="term" value="C:plasma membrane"/>
    <property type="evidence" value="ECO:0007669"/>
    <property type="project" value="UniProtKB-SubCell"/>
</dbReference>
<dbReference type="AlphaFoldDB" id="A0A5R8QIP0"/>
<dbReference type="InterPro" id="IPR003838">
    <property type="entry name" value="ABC3_permease_C"/>
</dbReference>
<keyword evidence="6 11" id="KW-0812">Transmembrane</keyword>
<feature type="domain" description="FtsX extracellular" evidence="13">
    <location>
        <begin position="70"/>
        <end position="162"/>
    </location>
</feature>
<gene>
    <name evidence="14" type="ORF">FEZ08_00430</name>
</gene>
<keyword evidence="7 11" id="KW-1133">Transmembrane helix</keyword>
<organism evidence="14 15">
    <name type="scientific">Culicoidibacter larvae</name>
    <dbReference type="NCBI Taxonomy" id="2579976"/>
    <lineage>
        <taxon>Bacteria</taxon>
        <taxon>Bacillati</taxon>
        <taxon>Bacillota</taxon>
        <taxon>Culicoidibacteria</taxon>
        <taxon>Culicoidibacterales</taxon>
        <taxon>Culicoidibacteraceae</taxon>
        <taxon>Culicoidibacter</taxon>
    </lineage>
</organism>
<protein>
    <recommendedName>
        <fullName evidence="3 10">Cell division protein FtsX</fullName>
    </recommendedName>
</protein>
<feature type="transmembrane region" description="Helical" evidence="11">
    <location>
        <begin position="172"/>
        <end position="198"/>
    </location>
</feature>
<dbReference type="InterPro" id="IPR058204">
    <property type="entry name" value="FtsX_firmicutes-type"/>
</dbReference>
<evidence type="ECO:0000256" key="7">
    <source>
        <dbReference type="ARBA" id="ARBA00022989"/>
    </source>
</evidence>
<evidence type="ECO:0000256" key="11">
    <source>
        <dbReference type="SAM" id="Phobius"/>
    </source>
</evidence>
<evidence type="ECO:0000256" key="1">
    <source>
        <dbReference type="ARBA" id="ARBA00004651"/>
    </source>
</evidence>
<evidence type="ECO:0000259" key="12">
    <source>
        <dbReference type="Pfam" id="PF02687"/>
    </source>
</evidence>
<dbReference type="InterPro" id="IPR004513">
    <property type="entry name" value="FtsX"/>
</dbReference>
<keyword evidence="4 10" id="KW-1003">Cell membrane</keyword>
<dbReference type="InParanoid" id="A0A5R8QIP0"/>
<comment type="function">
    <text evidence="10">Part of the ABC transporter FtsEX involved in asymmetric cellular division facilitating the initiation of sporulation.</text>
</comment>
<comment type="caution">
    <text evidence="14">The sequence shown here is derived from an EMBL/GenBank/DDBJ whole genome shotgun (WGS) entry which is preliminary data.</text>
</comment>
<dbReference type="EMBL" id="VBWP01000001">
    <property type="protein sequence ID" value="TLG77117.1"/>
    <property type="molecule type" value="Genomic_DNA"/>
</dbReference>
<comment type="similarity">
    <text evidence="2 10">Belongs to the ABC-4 integral membrane protein family. FtsX subfamily.</text>
</comment>
<evidence type="ECO:0000313" key="15">
    <source>
        <dbReference type="Proteomes" id="UP000306912"/>
    </source>
</evidence>
<evidence type="ECO:0000313" key="14">
    <source>
        <dbReference type="EMBL" id="TLG77117.1"/>
    </source>
</evidence>
<dbReference type="Proteomes" id="UP000306912">
    <property type="component" value="Unassembled WGS sequence"/>
</dbReference>
<sequence length="305" mass="34022">MLLREGISLMRVFRMLGRQIIDAFKNIFRQGWMSFSAILSVAVTLFLTSLVVVLLINITYITNAMEQDIAIYVSLDKEITTNQAAEMQQEIKQIPNVVSVAYQSEDQELDDLIKYYGEDGKIFEDYRETNPLKKTFTIKLDDSKDYQTVINAVKNIDGVYEVKYQTETAEKIFAVFGTIQYVGVGLSAVVGIVALILISNTIRITIIARRVEIEIMRLVGASNWFIRTPFILEGIFIGIIGAAIPIGLVLGGYYYFFDSIQASMTIFAFAPFEVIALPVTVFVGALGVAIGFIGSLLPVGKFLKK</sequence>
<evidence type="ECO:0000256" key="8">
    <source>
        <dbReference type="ARBA" id="ARBA00023136"/>
    </source>
</evidence>
<dbReference type="Gene3D" id="3.30.70.3040">
    <property type="match status" value="1"/>
</dbReference>
<proteinExistence type="inferred from homology"/>
<feature type="domain" description="ABC3 transporter permease C-terminal" evidence="12">
    <location>
        <begin position="186"/>
        <end position="304"/>
    </location>
</feature>
<dbReference type="PANTHER" id="PTHR47755:SF1">
    <property type="entry name" value="CELL DIVISION PROTEIN FTSX"/>
    <property type="match status" value="1"/>
</dbReference>
<evidence type="ECO:0000256" key="6">
    <source>
        <dbReference type="ARBA" id="ARBA00022692"/>
    </source>
</evidence>
<dbReference type="GO" id="GO:0051301">
    <property type="term" value="P:cell division"/>
    <property type="evidence" value="ECO:0007669"/>
    <property type="project" value="UniProtKB-KW"/>
</dbReference>
<evidence type="ECO:0000256" key="9">
    <source>
        <dbReference type="ARBA" id="ARBA00023306"/>
    </source>
</evidence>
<keyword evidence="5 10" id="KW-0132">Cell division</keyword>
<dbReference type="InterPro" id="IPR040690">
    <property type="entry name" value="FtsX_ECD"/>
</dbReference>
<evidence type="ECO:0000256" key="4">
    <source>
        <dbReference type="ARBA" id="ARBA00022475"/>
    </source>
</evidence>
<dbReference type="Pfam" id="PF02687">
    <property type="entry name" value="FtsX"/>
    <property type="match status" value="1"/>
</dbReference>
<name>A0A5R8QIP0_9FIRM</name>
<evidence type="ECO:0000259" key="13">
    <source>
        <dbReference type="Pfam" id="PF18075"/>
    </source>
</evidence>
<evidence type="ECO:0000256" key="2">
    <source>
        <dbReference type="ARBA" id="ARBA00007379"/>
    </source>
</evidence>
<feature type="transmembrane region" description="Helical" evidence="11">
    <location>
        <begin position="230"/>
        <end position="255"/>
    </location>
</feature>
<feature type="transmembrane region" description="Helical" evidence="11">
    <location>
        <begin position="35"/>
        <end position="58"/>
    </location>
</feature>
<evidence type="ECO:0000256" key="10">
    <source>
        <dbReference type="PIRNR" id="PIRNR003097"/>
    </source>
</evidence>
<keyword evidence="15" id="KW-1185">Reference proteome</keyword>
<evidence type="ECO:0000256" key="5">
    <source>
        <dbReference type="ARBA" id="ARBA00022618"/>
    </source>
</evidence>
<dbReference type="PANTHER" id="PTHR47755">
    <property type="entry name" value="CELL DIVISION PROTEIN FTSX"/>
    <property type="match status" value="1"/>
</dbReference>
<keyword evidence="9 10" id="KW-0131">Cell cycle</keyword>
<evidence type="ECO:0000256" key="3">
    <source>
        <dbReference type="ARBA" id="ARBA00021907"/>
    </source>
</evidence>
<dbReference type="Pfam" id="PF18075">
    <property type="entry name" value="FtsX_ECD"/>
    <property type="match status" value="1"/>
</dbReference>
<reference evidence="14 15" key="1">
    <citation type="submission" date="2019-05" db="EMBL/GenBank/DDBJ databases">
        <title>Culicoidintestinum kansasii gen. nov., sp. nov. from the gastrointestinal tract of the biting midge, Culicoides sonorensis.</title>
        <authorList>
            <person name="Neupane S."/>
            <person name="Ghosh A."/>
            <person name="Gunther S."/>
            <person name="Martin K."/>
            <person name="Zurek L."/>
        </authorList>
    </citation>
    <scope>NUCLEOTIDE SEQUENCE [LARGE SCALE GENOMIC DNA]</scope>
    <source>
        <strain evidence="14 15">CS-1</strain>
    </source>
</reference>
<dbReference type="NCBIfam" id="NF038347">
    <property type="entry name" value="FtsX_Gpos"/>
    <property type="match status" value="1"/>
</dbReference>
<dbReference type="FunCoup" id="A0A5R8QIP0">
    <property type="interactions" value="132"/>
</dbReference>
<comment type="subcellular location">
    <subcellularLocation>
        <location evidence="1">Cell membrane</location>
        <topology evidence="1">Multi-pass membrane protein</topology>
    </subcellularLocation>
</comment>